<evidence type="ECO:0000313" key="1">
    <source>
        <dbReference type="EMBL" id="MBB5934320.1"/>
    </source>
</evidence>
<dbReference type="EMBL" id="JACHJL010000002">
    <property type="protein sequence ID" value="MBB5934320.1"/>
    <property type="molecule type" value="Genomic_DNA"/>
</dbReference>
<sequence>MTLAGDDFGTPQTHPHCATCRELARRRQRARAGRNPVAYADARTALREHLRSHR</sequence>
<comment type="caution">
    <text evidence="1">The sequence shown here is derived from an EMBL/GenBank/DDBJ whole genome shotgun (WGS) entry which is preliminary data.</text>
</comment>
<protein>
    <submittedName>
        <fullName evidence="1">Uncharacterized protein</fullName>
    </submittedName>
</protein>
<name>A0A7W9UWV6_9ACTN</name>
<gene>
    <name evidence="1" type="ORF">FHS42_001346</name>
</gene>
<organism evidence="1 2">
    <name type="scientific">Streptomyces zagrosensis</name>
    <dbReference type="NCBI Taxonomy" id="1042984"/>
    <lineage>
        <taxon>Bacteria</taxon>
        <taxon>Bacillati</taxon>
        <taxon>Actinomycetota</taxon>
        <taxon>Actinomycetes</taxon>
        <taxon>Kitasatosporales</taxon>
        <taxon>Streptomycetaceae</taxon>
        <taxon>Streptomyces</taxon>
    </lineage>
</organism>
<dbReference type="RefSeq" id="WP_184569601.1">
    <property type="nucleotide sequence ID" value="NZ_JACHJL010000002.1"/>
</dbReference>
<evidence type="ECO:0000313" key="2">
    <source>
        <dbReference type="Proteomes" id="UP000588098"/>
    </source>
</evidence>
<accession>A0A7W9UWV6</accession>
<dbReference type="AlphaFoldDB" id="A0A7W9UWV6"/>
<reference evidence="1 2" key="1">
    <citation type="submission" date="2020-08" db="EMBL/GenBank/DDBJ databases">
        <title>Genomic Encyclopedia of Type Strains, Phase III (KMG-III): the genomes of soil and plant-associated and newly described type strains.</title>
        <authorList>
            <person name="Whitman W."/>
        </authorList>
    </citation>
    <scope>NUCLEOTIDE SEQUENCE [LARGE SCALE GENOMIC DNA]</scope>
    <source>
        <strain evidence="1 2">CECT 8305</strain>
    </source>
</reference>
<dbReference type="Proteomes" id="UP000588098">
    <property type="component" value="Unassembled WGS sequence"/>
</dbReference>
<keyword evidence="2" id="KW-1185">Reference proteome</keyword>
<proteinExistence type="predicted"/>